<dbReference type="Pfam" id="PF03309">
    <property type="entry name" value="Pan_kinase"/>
    <property type="match status" value="1"/>
</dbReference>
<evidence type="ECO:0000313" key="17">
    <source>
        <dbReference type="EMBL" id="GAA0860184.1"/>
    </source>
</evidence>
<comment type="cofactor">
    <cofactor evidence="16">
        <name>NH4(+)</name>
        <dbReference type="ChEBI" id="CHEBI:28938"/>
    </cofactor>
    <cofactor evidence="16">
        <name>K(+)</name>
        <dbReference type="ChEBI" id="CHEBI:29103"/>
    </cofactor>
    <text evidence="16">A monovalent cation. Ammonium or potassium.</text>
</comment>
<comment type="similarity">
    <text evidence="14 16">Belongs to the type III pantothenate kinase family.</text>
</comment>
<dbReference type="GO" id="GO:0016301">
    <property type="term" value="F:kinase activity"/>
    <property type="evidence" value="ECO:0007669"/>
    <property type="project" value="UniProtKB-KW"/>
</dbReference>
<keyword evidence="18" id="KW-1185">Reference proteome</keyword>
<name>A0ABP3X3M0_9ALTE</name>
<keyword evidence="12 16" id="KW-0630">Potassium</keyword>
<dbReference type="NCBIfam" id="TIGR00671">
    <property type="entry name" value="baf"/>
    <property type="match status" value="1"/>
</dbReference>
<sequence>MSDLVNSSTKNTLLLDVGNSRMKYAIKVSGAPLLAKHCKDIEDIPELNNAIDKVVLGSVKNNELTQKTILACQQRGIEVVEVTTQSSEFEICCAYVHPENLGVDRWLAILAARLHTQLPVAVIDAGTALTCDLVVENRHLGGWIVPGFSMMREAVTSKADRVFGDSLRPTQLRLGTSTQECVNMGCLAALSGIVNEAHRLLSTHNQHYCIYICGGDSDLLASQVDHNVIIKPNLVLEGLGRFA</sequence>
<evidence type="ECO:0000256" key="5">
    <source>
        <dbReference type="ARBA" id="ARBA00011738"/>
    </source>
</evidence>
<evidence type="ECO:0000256" key="13">
    <source>
        <dbReference type="ARBA" id="ARBA00022993"/>
    </source>
</evidence>
<protein>
    <recommendedName>
        <fullName evidence="15 16">Type III pantothenate kinase</fullName>
        <ecNumber evidence="6 16">2.7.1.33</ecNumber>
    </recommendedName>
    <alternativeName>
        <fullName evidence="16">PanK-III</fullName>
    </alternativeName>
    <alternativeName>
        <fullName evidence="16">Pantothenic acid kinase</fullName>
    </alternativeName>
</protein>
<dbReference type="Gene3D" id="3.30.420.40">
    <property type="match status" value="2"/>
</dbReference>
<evidence type="ECO:0000256" key="7">
    <source>
        <dbReference type="ARBA" id="ARBA00022490"/>
    </source>
</evidence>
<feature type="binding site" evidence="16">
    <location>
        <position position="127"/>
    </location>
    <ligand>
        <name>ATP</name>
        <dbReference type="ChEBI" id="CHEBI:30616"/>
    </ligand>
</feature>
<evidence type="ECO:0000256" key="9">
    <source>
        <dbReference type="ARBA" id="ARBA00022741"/>
    </source>
</evidence>
<evidence type="ECO:0000256" key="11">
    <source>
        <dbReference type="ARBA" id="ARBA00022840"/>
    </source>
</evidence>
<evidence type="ECO:0000256" key="2">
    <source>
        <dbReference type="ARBA" id="ARBA00001958"/>
    </source>
</evidence>
<reference evidence="18" key="1">
    <citation type="journal article" date="2019" name="Int. J. Syst. Evol. Microbiol.">
        <title>The Global Catalogue of Microorganisms (GCM) 10K type strain sequencing project: providing services to taxonomists for standard genome sequencing and annotation.</title>
        <authorList>
            <consortium name="The Broad Institute Genomics Platform"/>
            <consortium name="The Broad Institute Genome Sequencing Center for Infectious Disease"/>
            <person name="Wu L."/>
            <person name="Ma J."/>
        </authorList>
    </citation>
    <scope>NUCLEOTIDE SEQUENCE [LARGE SCALE GENOMIC DNA]</scope>
    <source>
        <strain evidence="18">JCM 15896</strain>
    </source>
</reference>
<comment type="cofactor">
    <cofactor evidence="2">
        <name>K(+)</name>
        <dbReference type="ChEBI" id="CHEBI:29103"/>
    </cofactor>
</comment>
<comment type="subcellular location">
    <subcellularLocation>
        <location evidence="3 16">Cytoplasm</location>
    </subcellularLocation>
</comment>
<evidence type="ECO:0000256" key="12">
    <source>
        <dbReference type="ARBA" id="ARBA00022958"/>
    </source>
</evidence>
<evidence type="ECO:0000256" key="4">
    <source>
        <dbReference type="ARBA" id="ARBA00005225"/>
    </source>
</evidence>
<feature type="binding site" evidence="16">
    <location>
        <position position="124"/>
    </location>
    <ligand>
        <name>K(+)</name>
        <dbReference type="ChEBI" id="CHEBI:29103"/>
    </ligand>
</feature>
<keyword evidence="8 16" id="KW-0808">Transferase</keyword>
<dbReference type="SUPFAM" id="SSF53067">
    <property type="entry name" value="Actin-like ATPase domain"/>
    <property type="match status" value="2"/>
</dbReference>
<comment type="subunit">
    <text evidence="5 16">Homodimer.</text>
</comment>
<keyword evidence="13 16" id="KW-0173">Coenzyme A biosynthesis</keyword>
<dbReference type="Proteomes" id="UP001500359">
    <property type="component" value="Unassembled WGS sequence"/>
</dbReference>
<keyword evidence="7 16" id="KW-0963">Cytoplasm</keyword>
<evidence type="ECO:0000256" key="15">
    <source>
        <dbReference type="ARBA" id="ARBA00040883"/>
    </source>
</evidence>
<evidence type="ECO:0000256" key="1">
    <source>
        <dbReference type="ARBA" id="ARBA00001206"/>
    </source>
</evidence>
<dbReference type="EC" id="2.7.1.33" evidence="6 16"/>
<dbReference type="CDD" id="cd24015">
    <property type="entry name" value="ASKHA_NBD_PanK-III"/>
    <property type="match status" value="1"/>
</dbReference>
<evidence type="ECO:0000256" key="6">
    <source>
        <dbReference type="ARBA" id="ARBA00012102"/>
    </source>
</evidence>
<comment type="caution">
    <text evidence="17">The sequence shown here is derived from an EMBL/GenBank/DDBJ whole genome shotgun (WGS) entry which is preliminary data.</text>
</comment>
<keyword evidence="9 16" id="KW-0547">Nucleotide-binding</keyword>
<keyword evidence="11 16" id="KW-0067">ATP-binding</keyword>
<dbReference type="RefSeq" id="WP_343862576.1">
    <property type="nucleotide sequence ID" value="NZ_BAAAFD010000019.1"/>
</dbReference>
<feature type="binding site" evidence="16">
    <location>
        <begin position="16"/>
        <end position="23"/>
    </location>
    <ligand>
        <name>ATP</name>
        <dbReference type="ChEBI" id="CHEBI:30616"/>
    </ligand>
</feature>
<keyword evidence="10 16" id="KW-0418">Kinase</keyword>
<evidence type="ECO:0000256" key="10">
    <source>
        <dbReference type="ARBA" id="ARBA00022777"/>
    </source>
</evidence>
<evidence type="ECO:0000256" key="3">
    <source>
        <dbReference type="ARBA" id="ARBA00004496"/>
    </source>
</evidence>
<dbReference type="InterPro" id="IPR004619">
    <property type="entry name" value="Type_III_PanK"/>
</dbReference>
<comment type="pathway">
    <text evidence="4 16">Cofactor biosynthesis; coenzyme A biosynthesis; CoA from (R)-pantothenate: step 1/5.</text>
</comment>
<evidence type="ECO:0000256" key="14">
    <source>
        <dbReference type="ARBA" id="ARBA00038036"/>
    </source>
</evidence>
<evidence type="ECO:0000313" key="18">
    <source>
        <dbReference type="Proteomes" id="UP001500359"/>
    </source>
</evidence>
<feature type="active site" description="Proton acceptor" evidence="16">
    <location>
        <position position="104"/>
    </location>
</feature>
<proteinExistence type="inferred from homology"/>
<gene>
    <name evidence="16" type="primary">coaX</name>
    <name evidence="17" type="ORF">GCM10009114_36380</name>
</gene>
<evidence type="ECO:0000256" key="16">
    <source>
        <dbReference type="HAMAP-Rule" id="MF_01274"/>
    </source>
</evidence>
<evidence type="ECO:0000256" key="8">
    <source>
        <dbReference type="ARBA" id="ARBA00022679"/>
    </source>
</evidence>
<feature type="binding site" evidence="16">
    <location>
        <begin position="102"/>
        <end position="105"/>
    </location>
    <ligand>
        <name>substrate</name>
    </ligand>
</feature>
<dbReference type="HAMAP" id="MF_01274">
    <property type="entry name" value="Pantothen_kinase_3"/>
    <property type="match status" value="1"/>
</dbReference>
<dbReference type="EMBL" id="BAAAFD010000019">
    <property type="protein sequence ID" value="GAA0860184.1"/>
    <property type="molecule type" value="Genomic_DNA"/>
</dbReference>
<keyword evidence="16" id="KW-0479">Metal-binding</keyword>
<dbReference type="PANTHER" id="PTHR34265:SF1">
    <property type="entry name" value="TYPE III PANTOTHENATE KINASE"/>
    <property type="match status" value="1"/>
</dbReference>
<feature type="binding site" evidence="16">
    <location>
        <position position="95"/>
    </location>
    <ligand>
        <name>substrate</name>
    </ligand>
</feature>
<dbReference type="InterPro" id="IPR043129">
    <property type="entry name" value="ATPase_NBD"/>
</dbReference>
<comment type="catalytic activity">
    <reaction evidence="1 16">
        <text>(R)-pantothenate + ATP = (R)-4'-phosphopantothenate + ADP + H(+)</text>
        <dbReference type="Rhea" id="RHEA:16373"/>
        <dbReference type="ChEBI" id="CHEBI:10986"/>
        <dbReference type="ChEBI" id="CHEBI:15378"/>
        <dbReference type="ChEBI" id="CHEBI:29032"/>
        <dbReference type="ChEBI" id="CHEBI:30616"/>
        <dbReference type="ChEBI" id="CHEBI:456216"/>
        <dbReference type="EC" id="2.7.1.33"/>
    </reaction>
</comment>
<dbReference type="PANTHER" id="PTHR34265">
    <property type="entry name" value="TYPE III PANTOTHENATE KINASE"/>
    <property type="match status" value="1"/>
</dbReference>
<organism evidence="17 18">
    <name type="scientific">Aliiglaciecola litoralis</name>
    <dbReference type="NCBI Taxonomy" id="582857"/>
    <lineage>
        <taxon>Bacteria</taxon>
        <taxon>Pseudomonadati</taxon>
        <taxon>Pseudomonadota</taxon>
        <taxon>Gammaproteobacteria</taxon>
        <taxon>Alteromonadales</taxon>
        <taxon>Alteromonadaceae</taxon>
        <taxon>Aliiglaciecola</taxon>
    </lineage>
</organism>
<accession>A0ABP3X3M0</accession>
<feature type="binding site" evidence="16">
    <location>
        <position position="178"/>
    </location>
    <ligand>
        <name>substrate</name>
    </ligand>
</feature>
<comment type="function">
    <text evidence="16">Catalyzes the phosphorylation of pantothenate (Pan), the first step in CoA biosynthesis.</text>
</comment>